<dbReference type="InterPro" id="IPR046341">
    <property type="entry name" value="SET_dom_sf"/>
</dbReference>
<dbReference type="VEuPathDB" id="CryptoDB:cubi_00211"/>
<dbReference type="OrthoDB" id="265717at2759"/>
<dbReference type="Gene3D" id="2.170.270.10">
    <property type="entry name" value="SET domain"/>
    <property type="match status" value="1"/>
</dbReference>
<name>A0A1J4MK61_9CRYT</name>
<dbReference type="GO" id="GO:0005634">
    <property type="term" value="C:nucleus"/>
    <property type="evidence" value="ECO:0007669"/>
    <property type="project" value="TreeGrafter"/>
</dbReference>
<accession>A0A1J4MK61</accession>
<dbReference type="SUPFAM" id="SSF82199">
    <property type="entry name" value="SET domain"/>
    <property type="match status" value="1"/>
</dbReference>
<gene>
    <name evidence="2" type="ORF">cubi_00211</name>
</gene>
<dbReference type="PROSITE" id="PS50280">
    <property type="entry name" value="SET"/>
    <property type="match status" value="1"/>
</dbReference>
<dbReference type="AlphaFoldDB" id="A0A1J4MK61"/>
<protein>
    <submittedName>
        <fullName evidence="2">SET domain-containing protein</fullName>
    </submittedName>
</protein>
<sequence>MNNCTGGKCTIENAYHILLNEINSLSSSEGYFDIFCSESKGKHIHSKKDIPNGTNFFQEVPYVSWPIKTSFGKLEDLIFCENCLKINHPDNKDGFLSLSILGLEQRICSKSCFKKISGVDFEDYDPNSSSIKSGWGYYMNGTKGISTLRKYQSSVDIMGNIPITAEAVSRCVAQMAADIYFYWCKLGMKNENLYHAFKLGTKPIENFVAPSATLFPEIDFNSLINCIHSVLFDPMKDSFSDSFIIDSLLSKTTIEQLVGQLTLNSQGLNVWGIHSSSEKFDVLLDCKPTIGIIKGGCICVIQSCFNHSCDPNCYVHTLDDSTIYVTANKDILKGEELTISYIDNTLPLVDRRILIKNYHFTCNCVLCKKEERSNQTDSEKKKRLE</sequence>
<evidence type="ECO:0000313" key="2">
    <source>
        <dbReference type="EMBL" id="OII74658.1"/>
    </source>
</evidence>
<evidence type="ECO:0000259" key="1">
    <source>
        <dbReference type="PROSITE" id="PS50280"/>
    </source>
</evidence>
<proteinExistence type="predicted"/>
<dbReference type="CDD" id="cd20071">
    <property type="entry name" value="SET_SMYD"/>
    <property type="match status" value="1"/>
</dbReference>
<dbReference type="GeneID" id="39977004"/>
<comment type="caution">
    <text evidence="2">The sequence shown here is derived from an EMBL/GenBank/DDBJ whole genome shotgun (WGS) entry which is preliminary data.</text>
</comment>
<dbReference type="PANTHER" id="PTHR12197:SF251">
    <property type="entry name" value="EG:BACR7C10.4 PROTEIN"/>
    <property type="match status" value="1"/>
</dbReference>
<keyword evidence="3" id="KW-1185">Reference proteome</keyword>
<dbReference type="Proteomes" id="UP000186176">
    <property type="component" value="Unassembled WGS sequence"/>
</dbReference>
<dbReference type="RefSeq" id="XP_028875804.1">
    <property type="nucleotide sequence ID" value="XM_029017225.1"/>
</dbReference>
<dbReference type="InterPro" id="IPR050869">
    <property type="entry name" value="H3K4_H4K5_MeTrfase"/>
</dbReference>
<dbReference type="PANTHER" id="PTHR12197">
    <property type="entry name" value="HISTONE-LYSINE N-METHYLTRANSFERASE SMYD"/>
    <property type="match status" value="1"/>
</dbReference>
<evidence type="ECO:0000313" key="3">
    <source>
        <dbReference type="Proteomes" id="UP000186176"/>
    </source>
</evidence>
<dbReference type="Pfam" id="PF00856">
    <property type="entry name" value="SET"/>
    <property type="match status" value="1"/>
</dbReference>
<feature type="domain" description="SET" evidence="1">
    <location>
        <begin position="20"/>
        <end position="342"/>
    </location>
</feature>
<dbReference type="EMBL" id="LRBP01000009">
    <property type="protein sequence ID" value="OII74658.1"/>
    <property type="molecule type" value="Genomic_DNA"/>
</dbReference>
<reference evidence="2 3" key="1">
    <citation type="submission" date="2016-10" db="EMBL/GenBank/DDBJ databases">
        <title>Reductive evolution of mitochondrial metabolism and differential evolution of invasion-related proteins in Cryptosporidium.</title>
        <authorList>
            <person name="Liu S."/>
            <person name="Roellig D.M."/>
            <person name="Guo Y."/>
            <person name="Li N."/>
            <person name="Frace M.A."/>
            <person name="Tang K."/>
            <person name="Zhang L."/>
            <person name="Feng Y."/>
            <person name="Xiao L."/>
        </authorList>
    </citation>
    <scope>NUCLEOTIDE SEQUENCE [LARGE SCALE GENOMIC DNA]</scope>
    <source>
        <strain evidence="2">39726</strain>
    </source>
</reference>
<dbReference type="InterPro" id="IPR001214">
    <property type="entry name" value="SET_dom"/>
</dbReference>
<dbReference type="SMART" id="SM00317">
    <property type="entry name" value="SET"/>
    <property type="match status" value="1"/>
</dbReference>
<organism evidence="2 3">
    <name type="scientific">Cryptosporidium ubiquitum</name>
    <dbReference type="NCBI Taxonomy" id="857276"/>
    <lineage>
        <taxon>Eukaryota</taxon>
        <taxon>Sar</taxon>
        <taxon>Alveolata</taxon>
        <taxon>Apicomplexa</taxon>
        <taxon>Conoidasida</taxon>
        <taxon>Coccidia</taxon>
        <taxon>Eucoccidiorida</taxon>
        <taxon>Eimeriorina</taxon>
        <taxon>Cryptosporidiidae</taxon>
        <taxon>Cryptosporidium</taxon>
    </lineage>
</organism>